<organism evidence="2 3">
    <name type="scientific">Penicillium cf. viridicatum</name>
    <dbReference type="NCBI Taxonomy" id="2972119"/>
    <lineage>
        <taxon>Eukaryota</taxon>
        <taxon>Fungi</taxon>
        <taxon>Dikarya</taxon>
        <taxon>Ascomycota</taxon>
        <taxon>Pezizomycotina</taxon>
        <taxon>Eurotiomycetes</taxon>
        <taxon>Eurotiomycetidae</taxon>
        <taxon>Eurotiales</taxon>
        <taxon>Aspergillaceae</taxon>
        <taxon>Penicillium</taxon>
    </lineage>
</organism>
<evidence type="ECO:0000256" key="1">
    <source>
        <dbReference type="SAM" id="MobiDB-lite"/>
    </source>
</evidence>
<feature type="compositionally biased region" description="Basic and acidic residues" evidence="1">
    <location>
        <begin position="7"/>
        <end position="20"/>
    </location>
</feature>
<dbReference type="Proteomes" id="UP001150942">
    <property type="component" value="Unassembled WGS sequence"/>
</dbReference>
<reference evidence="2" key="1">
    <citation type="submission" date="2022-11" db="EMBL/GenBank/DDBJ databases">
        <authorList>
            <person name="Petersen C."/>
        </authorList>
    </citation>
    <scope>NUCLEOTIDE SEQUENCE</scope>
    <source>
        <strain evidence="2">IBT 20477</strain>
    </source>
</reference>
<proteinExistence type="predicted"/>
<dbReference type="AlphaFoldDB" id="A0A9W9T465"/>
<reference evidence="2" key="2">
    <citation type="journal article" date="2023" name="IMA Fungus">
        <title>Comparative genomic study of the Penicillium genus elucidates a diverse pangenome and 15 lateral gene transfer events.</title>
        <authorList>
            <person name="Petersen C."/>
            <person name="Sorensen T."/>
            <person name="Nielsen M.R."/>
            <person name="Sondergaard T.E."/>
            <person name="Sorensen J.L."/>
            <person name="Fitzpatrick D.A."/>
            <person name="Frisvad J.C."/>
            <person name="Nielsen K.L."/>
        </authorList>
    </citation>
    <scope>NUCLEOTIDE SEQUENCE</scope>
    <source>
        <strain evidence="2">IBT 20477</strain>
    </source>
</reference>
<dbReference type="OrthoDB" id="10321807at2759"/>
<evidence type="ECO:0000313" key="3">
    <source>
        <dbReference type="Proteomes" id="UP001150942"/>
    </source>
</evidence>
<gene>
    <name evidence="2" type="ORF">N7449_002359</name>
</gene>
<dbReference type="EMBL" id="JAPQKQ010000002">
    <property type="protein sequence ID" value="KAJ5207980.1"/>
    <property type="molecule type" value="Genomic_DNA"/>
</dbReference>
<protein>
    <submittedName>
        <fullName evidence="2">Uncharacterized protein</fullName>
    </submittedName>
</protein>
<evidence type="ECO:0000313" key="2">
    <source>
        <dbReference type="EMBL" id="KAJ5207980.1"/>
    </source>
</evidence>
<sequence length="123" mass="13687">MCLRRASQKDQETKNPKQNEPEIGEELTCCISCRYFGFRSELMMDGDEASTGVHPVDLSGVELIRGKVREDGARRMKPWTFGEAQADLGEISDNRIFLDPAVAEYSAGIAGHAVLFFELFVGQ</sequence>
<keyword evidence="3" id="KW-1185">Reference proteome</keyword>
<accession>A0A9W9T465</accession>
<feature type="region of interest" description="Disordered" evidence="1">
    <location>
        <begin position="1"/>
        <end position="21"/>
    </location>
</feature>
<comment type="caution">
    <text evidence="2">The sequence shown here is derived from an EMBL/GenBank/DDBJ whole genome shotgun (WGS) entry which is preliminary data.</text>
</comment>
<name>A0A9W9T465_9EURO</name>